<dbReference type="Gene3D" id="3.40.50.1820">
    <property type="entry name" value="alpha/beta hydrolase"/>
    <property type="match status" value="1"/>
</dbReference>
<comment type="caution">
    <text evidence="6">The sequence shown here is derived from an EMBL/GenBank/DDBJ whole genome shotgun (WGS) entry which is preliminary data.</text>
</comment>
<feature type="signal peptide" evidence="3">
    <location>
        <begin position="1"/>
        <end position="20"/>
    </location>
</feature>
<evidence type="ECO:0000256" key="2">
    <source>
        <dbReference type="ARBA" id="ARBA00022801"/>
    </source>
</evidence>
<feature type="domain" description="AB hydrolase-1" evidence="4">
    <location>
        <begin position="90"/>
        <end position="278"/>
    </location>
</feature>
<dbReference type="Pfam" id="PF00561">
    <property type="entry name" value="Abhydrolase_1"/>
    <property type="match status" value="1"/>
</dbReference>
<dbReference type="OMA" id="MAAPDLC"/>
<name>A0A1M2VIN3_TRAPU</name>
<comment type="similarity">
    <text evidence="1">Belongs to the peptidase S33 family.</text>
</comment>
<dbReference type="OrthoDB" id="425534at2759"/>
<evidence type="ECO:0000259" key="5">
    <source>
        <dbReference type="Pfam" id="PF08386"/>
    </source>
</evidence>
<sequence>MLLTLHPVAVLPIFLRLVSGISIRDNQRRNDTNSSAAAIQWATCDPALAIDPSLSCGFFEVPLDYHNASVGIGKLALIKANATASRRGTMFLNPGGPGVSGIETLNSISALVLNSTGGEFDIVSWDPRGVGSLTVPGDVFCFDSVDDYNTFWNGTVELNGIEMTGNFTDQADIDRLMSQAPLTQTKYEELGQRCMNHSDGSILQYIGTAATVRDMVAMAHALDGPGGLINYWGQSYGTLLGAWFIGMFPDRVGRVILDGVLDPTLFGTEEAALAWSALLVDDDHAYEGFYTACALAGSENCTLASPGQSPAEVDDNIQSLLKAAHDFTLAADGPVAVTSGIIRATMRPEIYFPSGWADLANTVLPKLAQGVQQEVGNGSSKGTGGMSVARSWLGKRSESDTVPYTTQAILCGDSVNLTETGIAEVFENIIKTSQNISHMFASAWPFASYYCSTWPVRAVERFQGSFSNLTLANRVLVIGNTFDPATPFSSAKNLTDTLGDQAAIVRLNTFGHTTLAAPSACIGDIVRAYMKDGTLPEDNNTVCEVDLDFEIFPGVTVESVMANLPHDAGTL</sequence>
<dbReference type="Pfam" id="PF08386">
    <property type="entry name" value="Abhydrolase_4"/>
    <property type="match status" value="1"/>
</dbReference>
<dbReference type="PANTHER" id="PTHR43248:SF25">
    <property type="entry name" value="AB HYDROLASE-1 DOMAIN-CONTAINING PROTEIN-RELATED"/>
    <property type="match status" value="1"/>
</dbReference>
<dbReference type="InterPro" id="IPR013595">
    <property type="entry name" value="Pept_S33_TAP-like_C"/>
</dbReference>
<organism evidence="6 7">
    <name type="scientific">Trametes pubescens</name>
    <name type="common">White-rot fungus</name>
    <dbReference type="NCBI Taxonomy" id="154538"/>
    <lineage>
        <taxon>Eukaryota</taxon>
        <taxon>Fungi</taxon>
        <taxon>Dikarya</taxon>
        <taxon>Basidiomycota</taxon>
        <taxon>Agaricomycotina</taxon>
        <taxon>Agaricomycetes</taxon>
        <taxon>Polyporales</taxon>
        <taxon>Polyporaceae</taxon>
        <taxon>Trametes</taxon>
    </lineage>
</organism>
<reference evidence="6 7" key="1">
    <citation type="submission" date="2016-10" db="EMBL/GenBank/DDBJ databases">
        <title>Genome sequence of the basidiomycete white-rot fungus Trametes pubescens.</title>
        <authorList>
            <person name="Makela M.R."/>
            <person name="Granchi Z."/>
            <person name="Peng M."/>
            <person name="De Vries R.P."/>
            <person name="Grigoriev I."/>
            <person name="Riley R."/>
            <person name="Hilden K."/>
        </authorList>
    </citation>
    <scope>NUCLEOTIDE SEQUENCE [LARGE SCALE GENOMIC DNA]</scope>
    <source>
        <strain evidence="6 7">FBCC735</strain>
    </source>
</reference>
<feature type="domain" description="Peptidase S33 tripeptidyl aminopeptidase-like C-terminal" evidence="5">
    <location>
        <begin position="440"/>
        <end position="542"/>
    </location>
</feature>
<dbReference type="STRING" id="154538.A0A1M2VIN3"/>
<proteinExistence type="inferred from homology"/>
<accession>A0A1M2VIN3</accession>
<evidence type="ECO:0000259" key="4">
    <source>
        <dbReference type="Pfam" id="PF00561"/>
    </source>
</evidence>
<keyword evidence="3" id="KW-0732">Signal</keyword>
<dbReference type="EMBL" id="MNAD01001178">
    <property type="protein sequence ID" value="OJT07419.1"/>
    <property type="molecule type" value="Genomic_DNA"/>
</dbReference>
<dbReference type="InterPro" id="IPR051601">
    <property type="entry name" value="Serine_prot/Carboxylest_S33"/>
</dbReference>
<keyword evidence="7" id="KW-1185">Reference proteome</keyword>
<evidence type="ECO:0000256" key="3">
    <source>
        <dbReference type="SAM" id="SignalP"/>
    </source>
</evidence>
<protein>
    <recommendedName>
        <fullName evidence="8">Tripeptidyl aminopeptidase</fullName>
    </recommendedName>
</protein>
<dbReference type="InterPro" id="IPR000073">
    <property type="entry name" value="AB_hydrolase_1"/>
</dbReference>
<dbReference type="AlphaFoldDB" id="A0A1M2VIN3"/>
<dbReference type="GO" id="GO:0016787">
    <property type="term" value="F:hydrolase activity"/>
    <property type="evidence" value="ECO:0007669"/>
    <property type="project" value="UniProtKB-KW"/>
</dbReference>
<feature type="chain" id="PRO_5013019070" description="Tripeptidyl aminopeptidase" evidence="3">
    <location>
        <begin position="21"/>
        <end position="571"/>
    </location>
</feature>
<keyword evidence="2" id="KW-0378">Hydrolase</keyword>
<evidence type="ECO:0000313" key="6">
    <source>
        <dbReference type="EMBL" id="OJT07419.1"/>
    </source>
</evidence>
<dbReference type="SUPFAM" id="SSF53474">
    <property type="entry name" value="alpha/beta-Hydrolases"/>
    <property type="match status" value="1"/>
</dbReference>
<evidence type="ECO:0000256" key="1">
    <source>
        <dbReference type="ARBA" id="ARBA00010088"/>
    </source>
</evidence>
<dbReference type="PANTHER" id="PTHR43248">
    <property type="entry name" value="2-SUCCINYL-6-HYDROXY-2,4-CYCLOHEXADIENE-1-CARBOXYLATE SYNTHASE"/>
    <property type="match status" value="1"/>
</dbReference>
<dbReference type="InterPro" id="IPR029058">
    <property type="entry name" value="AB_hydrolase_fold"/>
</dbReference>
<dbReference type="Proteomes" id="UP000184267">
    <property type="component" value="Unassembled WGS sequence"/>
</dbReference>
<gene>
    <name evidence="6" type="ORF">TRAPUB_1739</name>
</gene>
<evidence type="ECO:0008006" key="8">
    <source>
        <dbReference type="Google" id="ProtNLM"/>
    </source>
</evidence>
<evidence type="ECO:0000313" key="7">
    <source>
        <dbReference type="Proteomes" id="UP000184267"/>
    </source>
</evidence>